<gene>
    <name evidence="2" type="ORF">AWL63_04240</name>
</gene>
<dbReference type="AlphaFoldDB" id="A0A1B3Z7A0"/>
<evidence type="ECO:0000259" key="1">
    <source>
        <dbReference type="Pfam" id="PF03435"/>
    </source>
</evidence>
<dbReference type="Proteomes" id="UP000094256">
    <property type="component" value="Chromosome"/>
</dbReference>
<dbReference type="PANTHER" id="PTHR12286:SF5">
    <property type="entry name" value="SACCHAROPINE DEHYDROGENASE-LIKE OXIDOREDUCTASE"/>
    <property type="match status" value="1"/>
</dbReference>
<dbReference type="InterPro" id="IPR051276">
    <property type="entry name" value="Saccharopine_DH-like_oxidrdct"/>
</dbReference>
<sequence length="387" mass="41776">MITSRRYDIILFGATGFTGRFVAEHLASLANAPIWAIAGRDFDKLDALRRDLGRPELPIVLAEANNEDQVRALAESTRTVLTTAGPFNRHGTELLAACARAGTDYADITGDPLWSRKMIDRWDGPAQATGARLLLSAGYDSIPSELGVRVLQQEALRRWGSTLKHIHGRVRVFDIEFSGGSFASARARQDMIDADPSLAALLTNPFALTPGFNGTDQPGIGDVRYDPTLDCWVRPFMMASINTKNVHRSNVLQGLPYGAHFQYDEMQVVGPGDEGKRQAIALNAAGVAVDNIPLPGEGPSRAFCERASFSLLLYGINDAGEMLKLGVTGDRDPGYGATSRMLAETGLLLLDKPELGQAGVGLPGAVLGDALVQRLEERGGILFRFED</sequence>
<protein>
    <recommendedName>
        <fullName evidence="1">Saccharopine dehydrogenase NADP binding domain-containing protein</fullName>
    </recommendedName>
</protein>
<dbReference type="InterPro" id="IPR005097">
    <property type="entry name" value="Sacchrp_dh_NADP-bd"/>
</dbReference>
<dbReference type="GO" id="GO:0009247">
    <property type="term" value="P:glycolipid biosynthetic process"/>
    <property type="evidence" value="ECO:0007669"/>
    <property type="project" value="TreeGrafter"/>
</dbReference>
<name>A0A1B3Z7A0_9SPHN</name>
<organism evidence="2 3">
    <name type="scientific">Sphingomonas panacis</name>
    <dbReference type="NCBI Taxonomy" id="1560345"/>
    <lineage>
        <taxon>Bacteria</taxon>
        <taxon>Pseudomonadati</taxon>
        <taxon>Pseudomonadota</taxon>
        <taxon>Alphaproteobacteria</taxon>
        <taxon>Sphingomonadales</taxon>
        <taxon>Sphingomonadaceae</taxon>
        <taxon>Sphingomonas</taxon>
    </lineage>
</organism>
<dbReference type="EMBL" id="CP014168">
    <property type="protein sequence ID" value="AOH83297.1"/>
    <property type="molecule type" value="Genomic_DNA"/>
</dbReference>
<dbReference type="Pfam" id="PF03435">
    <property type="entry name" value="Sacchrp_dh_NADP"/>
    <property type="match status" value="1"/>
</dbReference>
<dbReference type="InterPro" id="IPR036291">
    <property type="entry name" value="NAD(P)-bd_dom_sf"/>
</dbReference>
<proteinExistence type="predicted"/>
<reference evidence="2 3" key="1">
    <citation type="submission" date="2016-01" db="EMBL/GenBank/DDBJ databases">
        <title>Complete genome and mega plasmid sequence of Sphingomonas panacis DCY99 elicits systemic resistance in rice to Xanthomonas oryzae.</title>
        <authorList>
            <person name="Kim Y.J."/>
            <person name="Yang D.C."/>
            <person name="Sing P."/>
        </authorList>
    </citation>
    <scope>NUCLEOTIDE SEQUENCE [LARGE SCALE GENOMIC DNA]</scope>
    <source>
        <strain evidence="2 3">DCY99</strain>
    </source>
</reference>
<evidence type="ECO:0000313" key="3">
    <source>
        <dbReference type="Proteomes" id="UP000094256"/>
    </source>
</evidence>
<dbReference type="Gene3D" id="3.40.50.720">
    <property type="entry name" value="NAD(P)-binding Rossmann-like Domain"/>
    <property type="match status" value="1"/>
</dbReference>
<dbReference type="SUPFAM" id="SSF51735">
    <property type="entry name" value="NAD(P)-binding Rossmann-fold domains"/>
    <property type="match status" value="1"/>
</dbReference>
<feature type="domain" description="Saccharopine dehydrogenase NADP binding" evidence="1">
    <location>
        <begin position="9"/>
        <end position="108"/>
    </location>
</feature>
<keyword evidence="3" id="KW-1185">Reference proteome</keyword>
<dbReference type="PANTHER" id="PTHR12286">
    <property type="entry name" value="SACCHAROPINE DEHYDROGENASE-LIKE OXIDOREDUCTASE"/>
    <property type="match status" value="1"/>
</dbReference>
<dbReference type="OrthoDB" id="4420885at2"/>
<evidence type="ECO:0000313" key="2">
    <source>
        <dbReference type="EMBL" id="AOH83297.1"/>
    </source>
</evidence>
<dbReference type="RefSeq" id="WP_069203875.1">
    <property type="nucleotide sequence ID" value="NZ_CP014168.1"/>
</dbReference>
<dbReference type="GO" id="GO:0005886">
    <property type="term" value="C:plasma membrane"/>
    <property type="evidence" value="ECO:0007669"/>
    <property type="project" value="TreeGrafter"/>
</dbReference>
<dbReference type="KEGG" id="span:AWL63_04240"/>
<accession>A0A1B3Z7A0</accession>
<dbReference type="STRING" id="1560345.AWL63_04240"/>